<name>A0A8J7IVQ6_9RHOB</name>
<evidence type="ECO:0000256" key="2">
    <source>
        <dbReference type="SAM" id="MobiDB-lite"/>
    </source>
</evidence>
<sequence length="373" mass="40022">MGQTDLFTAVDTGRPDPKERFARLQLIRSKGIGVTGFHRLVAEYGSALEVLSRLPQDRPGFAASPREDIHHELNNGRSCGAELMLWGDPDYPSALKDIPDPPVVLWLLGKTDLLKSSAVALVGARNASSIGLRMAKRLSQEVGQEGLVVVSGLARGTDGAAHEGALESGTIAVVAGGVDVIYPKDNDKLYSAIRTNGLILSEHPPGTQPTARYFPMRNRIISGLSRGVVVVEAALKSGSMITAKNALDQGREVMAVPGHPIDTRAGGCNALIRDGAVLVRDVRDILQALPADEKSTVTAAPAPRRHPPRRPPSEINALHSEILQSLTSAPQSESQLIEDFNITLPDLDLLLTRLEIDGRIERKSGGILRLLQE</sequence>
<evidence type="ECO:0000259" key="4">
    <source>
        <dbReference type="Pfam" id="PF17782"/>
    </source>
</evidence>
<feature type="domain" description="DprA winged helix" evidence="4">
    <location>
        <begin position="307"/>
        <end position="366"/>
    </location>
</feature>
<dbReference type="PANTHER" id="PTHR43022:SF1">
    <property type="entry name" value="PROTEIN SMF"/>
    <property type="match status" value="1"/>
</dbReference>
<dbReference type="Gene3D" id="1.10.10.10">
    <property type="entry name" value="Winged helix-like DNA-binding domain superfamily/Winged helix DNA-binding domain"/>
    <property type="match status" value="1"/>
</dbReference>
<dbReference type="EMBL" id="JADCKQ010000004">
    <property type="protein sequence ID" value="MBI1493489.1"/>
    <property type="molecule type" value="Genomic_DNA"/>
</dbReference>
<evidence type="ECO:0000313" key="5">
    <source>
        <dbReference type="EMBL" id="MBI1493489.1"/>
    </source>
</evidence>
<feature type="region of interest" description="Disordered" evidence="2">
    <location>
        <begin position="293"/>
        <end position="314"/>
    </location>
</feature>
<dbReference type="InterPro" id="IPR041614">
    <property type="entry name" value="DprA_WH"/>
</dbReference>
<dbReference type="SUPFAM" id="SSF102405">
    <property type="entry name" value="MCP/YpsA-like"/>
    <property type="match status" value="1"/>
</dbReference>
<dbReference type="Proteomes" id="UP000640583">
    <property type="component" value="Unassembled WGS sequence"/>
</dbReference>
<dbReference type="PANTHER" id="PTHR43022">
    <property type="entry name" value="PROTEIN SMF"/>
    <property type="match status" value="1"/>
</dbReference>
<comment type="similarity">
    <text evidence="1">Belongs to the DprA/Smf family.</text>
</comment>
<dbReference type="InterPro" id="IPR036388">
    <property type="entry name" value="WH-like_DNA-bd_sf"/>
</dbReference>
<organism evidence="5 6">
    <name type="scientific">Halocynthiibacter styelae</name>
    <dbReference type="NCBI Taxonomy" id="2761955"/>
    <lineage>
        <taxon>Bacteria</taxon>
        <taxon>Pseudomonadati</taxon>
        <taxon>Pseudomonadota</taxon>
        <taxon>Alphaproteobacteria</taxon>
        <taxon>Rhodobacterales</taxon>
        <taxon>Paracoccaceae</taxon>
        <taxon>Halocynthiibacter</taxon>
    </lineage>
</organism>
<evidence type="ECO:0000256" key="1">
    <source>
        <dbReference type="ARBA" id="ARBA00006525"/>
    </source>
</evidence>
<dbReference type="RefSeq" id="WP_228848318.1">
    <property type="nucleotide sequence ID" value="NZ_JADCKQ010000004.1"/>
</dbReference>
<keyword evidence="6" id="KW-1185">Reference proteome</keyword>
<dbReference type="Gene3D" id="3.40.50.450">
    <property type="match status" value="1"/>
</dbReference>
<protein>
    <submittedName>
        <fullName evidence="5">DNA-protecting protein DprA</fullName>
    </submittedName>
</protein>
<dbReference type="AlphaFoldDB" id="A0A8J7IVQ6"/>
<dbReference type="Pfam" id="PF17782">
    <property type="entry name" value="WHD_DprA"/>
    <property type="match status" value="1"/>
</dbReference>
<feature type="domain" description="Smf/DprA SLOG" evidence="3">
    <location>
        <begin position="83"/>
        <end position="289"/>
    </location>
</feature>
<accession>A0A8J7IVQ6</accession>
<dbReference type="InterPro" id="IPR057666">
    <property type="entry name" value="DrpA_SLOG"/>
</dbReference>
<dbReference type="NCBIfam" id="TIGR00732">
    <property type="entry name" value="dprA"/>
    <property type="match status" value="1"/>
</dbReference>
<comment type="caution">
    <text evidence="5">The sequence shown here is derived from an EMBL/GenBank/DDBJ whole genome shotgun (WGS) entry which is preliminary data.</text>
</comment>
<dbReference type="GO" id="GO:0009294">
    <property type="term" value="P:DNA-mediated transformation"/>
    <property type="evidence" value="ECO:0007669"/>
    <property type="project" value="InterPro"/>
</dbReference>
<proteinExistence type="inferred from homology"/>
<evidence type="ECO:0000313" key="6">
    <source>
        <dbReference type="Proteomes" id="UP000640583"/>
    </source>
</evidence>
<dbReference type="Pfam" id="PF02481">
    <property type="entry name" value="DNA_processg_A"/>
    <property type="match status" value="1"/>
</dbReference>
<gene>
    <name evidence="5" type="primary">dprA</name>
    <name evidence="5" type="ORF">H1D41_07585</name>
</gene>
<evidence type="ECO:0000259" key="3">
    <source>
        <dbReference type="Pfam" id="PF02481"/>
    </source>
</evidence>
<reference evidence="5" key="1">
    <citation type="submission" date="2020-10" db="EMBL/GenBank/DDBJ databases">
        <title>Paenihalocynthiibacter styelae gen. nov., sp. nov., isolated from stalked sea squirt Styela clava.</title>
        <authorList>
            <person name="Kim Y.-O."/>
            <person name="Yoon J.-H."/>
        </authorList>
    </citation>
    <scope>NUCLEOTIDE SEQUENCE</scope>
    <source>
        <strain evidence="5">MYP1-1</strain>
    </source>
</reference>
<dbReference type="InterPro" id="IPR003488">
    <property type="entry name" value="DprA"/>
</dbReference>
<dbReference type="Pfam" id="PF21102">
    <property type="entry name" value="DprA_N"/>
    <property type="match status" value="1"/>
</dbReference>